<dbReference type="Proteomes" id="UP001165101">
    <property type="component" value="Unassembled WGS sequence"/>
</dbReference>
<reference evidence="1" key="1">
    <citation type="submission" date="2023-04" db="EMBL/GenBank/DDBJ databases">
        <title>Candida boidinii NBRC 1967.</title>
        <authorList>
            <person name="Ichikawa N."/>
            <person name="Sato H."/>
            <person name="Tonouchi N."/>
        </authorList>
    </citation>
    <scope>NUCLEOTIDE SEQUENCE</scope>
    <source>
        <strain evidence="1">NBRC 1967</strain>
    </source>
</reference>
<accession>A0ACB5TQ01</accession>
<proteinExistence type="predicted"/>
<gene>
    <name evidence="1" type="ORF">Cboi01_000294300</name>
</gene>
<comment type="caution">
    <text evidence="1">The sequence shown here is derived from an EMBL/GenBank/DDBJ whole genome shotgun (WGS) entry which is preliminary data.</text>
</comment>
<name>A0ACB5TQ01_CANBO</name>
<sequence>MLISRISVHNQVSVLCYMFAASCKYIQPSQLSNSDFADSRYWIRLAEKYKSRLSFIDDLLCHVISTYYGSDSQIKIAAKIIRVMNVQEFLKSKSSTEFRELLTVSNTFQLLHREALLRCVWNVWKFQCFRRSCSGFPYNRPDEDEVLPFPYKMDLPISDLDFFTKSTSEFLESDESKNSNTFPQAIHWGEVILPTKNSLPVYDSALCILTIYILEEIMDAVSRNALIKTNIVKFDSQIKKVYEMIQNIYSIEKDLDYENDKIIVINANNLQSKFILSMCTVVLHFSITKDIMVFPPKDSNDSPQDSSQLTNKINPEESLKRFRALENLFTSIVLKNNKHLKKIGNQAESYKEADLSTSEVAEKLQNDSQLWRSLILCFEYSTSLCAYIELGEGICKETIDSTSGILPVSIGPSSHMINAKDGEIKWWSSIPNKDLNDFSAASQDPRYPDSWVQYPLYCIPVVCNIIPILASVVVLLNLIEFKFEVVDDELNIEIYSNESFIRENFERMSDSNPEKDSDKNGNDESQKSADVKETSSIAEAPKDTVKEATSDKVSDVTGTRKQLGEYSRFINSFKFESKGYEKIKEALKPNVLLEQLRLFNRYLLSMSPYYPAVSSAQEEVGKILQFVQNLPSSPTGN</sequence>
<organism evidence="1 2">
    <name type="scientific">Candida boidinii</name>
    <name type="common">Yeast</name>
    <dbReference type="NCBI Taxonomy" id="5477"/>
    <lineage>
        <taxon>Eukaryota</taxon>
        <taxon>Fungi</taxon>
        <taxon>Dikarya</taxon>
        <taxon>Ascomycota</taxon>
        <taxon>Saccharomycotina</taxon>
        <taxon>Pichiomycetes</taxon>
        <taxon>Pichiales</taxon>
        <taxon>Pichiaceae</taxon>
        <taxon>Ogataea</taxon>
        <taxon>Ogataea/Candida clade</taxon>
    </lineage>
</organism>
<dbReference type="EMBL" id="BSXV01001463">
    <property type="protein sequence ID" value="GME92929.1"/>
    <property type="molecule type" value="Genomic_DNA"/>
</dbReference>
<protein>
    <submittedName>
        <fullName evidence="1">Unnamed protein product</fullName>
    </submittedName>
</protein>
<evidence type="ECO:0000313" key="1">
    <source>
        <dbReference type="EMBL" id="GME92929.1"/>
    </source>
</evidence>
<evidence type="ECO:0000313" key="2">
    <source>
        <dbReference type="Proteomes" id="UP001165101"/>
    </source>
</evidence>
<keyword evidence="2" id="KW-1185">Reference proteome</keyword>